<keyword evidence="1" id="KW-0472">Membrane</keyword>
<evidence type="ECO:0000313" key="2">
    <source>
        <dbReference type="EMBL" id="QDT71710.1"/>
    </source>
</evidence>
<gene>
    <name evidence="2" type="ORF">I41_08700</name>
</gene>
<dbReference type="PROSITE" id="PS51257">
    <property type="entry name" value="PROKAR_LIPOPROTEIN"/>
    <property type="match status" value="1"/>
</dbReference>
<dbReference type="Proteomes" id="UP000317909">
    <property type="component" value="Chromosome"/>
</dbReference>
<feature type="transmembrane region" description="Helical" evidence="1">
    <location>
        <begin position="125"/>
        <end position="144"/>
    </location>
</feature>
<keyword evidence="1" id="KW-1133">Transmembrane helix</keyword>
<name>A0A517TTK8_9BACT</name>
<evidence type="ECO:0000313" key="3">
    <source>
        <dbReference type="Proteomes" id="UP000317909"/>
    </source>
</evidence>
<proteinExistence type="predicted"/>
<dbReference type="EMBL" id="CP036339">
    <property type="protein sequence ID" value="QDT71710.1"/>
    <property type="molecule type" value="Genomic_DNA"/>
</dbReference>
<keyword evidence="1" id="KW-0812">Transmembrane</keyword>
<dbReference type="AlphaFoldDB" id="A0A517TTK8"/>
<evidence type="ECO:0000256" key="1">
    <source>
        <dbReference type="SAM" id="Phobius"/>
    </source>
</evidence>
<reference evidence="2 3" key="1">
    <citation type="submission" date="2019-02" db="EMBL/GenBank/DDBJ databases">
        <title>Deep-cultivation of Planctomycetes and their phenomic and genomic characterization uncovers novel biology.</title>
        <authorList>
            <person name="Wiegand S."/>
            <person name="Jogler M."/>
            <person name="Boedeker C."/>
            <person name="Pinto D."/>
            <person name="Vollmers J."/>
            <person name="Rivas-Marin E."/>
            <person name="Kohn T."/>
            <person name="Peeters S.H."/>
            <person name="Heuer A."/>
            <person name="Rast P."/>
            <person name="Oberbeckmann S."/>
            <person name="Bunk B."/>
            <person name="Jeske O."/>
            <person name="Meyerdierks A."/>
            <person name="Storesund J.E."/>
            <person name="Kallscheuer N."/>
            <person name="Luecker S."/>
            <person name="Lage O.M."/>
            <person name="Pohl T."/>
            <person name="Merkel B.J."/>
            <person name="Hornburger P."/>
            <person name="Mueller R.-W."/>
            <person name="Bruemmer F."/>
            <person name="Labrenz M."/>
            <person name="Spormann A.M."/>
            <person name="Op den Camp H."/>
            <person name="Overmann J."/>
            <person name="Amann R."/>
            <person name="Jetten M.S.M."/>
            <person name="Mascher T."/>
            <person name="Medema M.H."/>
            <person name="Devos D.P."/>
            <person name="Kaster A.-K."/>
            <person name="Ovreas L."/>
            <person name="Rohde M."/>
            <person name="Galperin M.Y."/>
            <person name="Jogler C."/>
        </authorList>
    </citation>
    <scope>NUCLEOTIDE SEQUENCE [LARGE SCALE GENOMIC DNA]</scope>
    <source>
        <strain evidence="2 3">I41</strain>
    </source>
</reference>
<organism evidence="2 3">
    <name type="scientific">Lacipirellula limnantheis</name>
    <dbReference type="NCBI Taxonomy" id="2528024"/>
    <lineage>
        <taxon>Bacteria</taxon>
        <taxon>Pseudomonadati</taxon>
        <taxon>Planctomycetota</taxon>
        <taxon>Planctomycetia</taxon>
        <taxon>Pirellulales</taxon>
        <taxon>Lacipirellulaceae</taxon>
        <taxon>Lacipirellula</taxon>
    </lineage>
</organism>
<sequence>MTKYFRYTLATLCLAASVGCLLLWNSSRSAFHLVYGPSFPGSGGYQISWREGVMAFSLTSKRPHGIGHDTHRLNPDLPSISQSGEPSKRTRFGKTANGVYFPLWYPALMLALAGVGVIRFRRQFSIRSTLIAFAIVAALLAMQLTL</sequence>
<keyword evidence="3" id="KW-1185">Reference proteome</keyword>
<feature type="transmembrane region" description="Helical" evidence="1">
    <location>
        <begin position="99"/>
        <end position="118"/>
    </location>
</feature>
<protein>
    <submittedName>
        <fullName evidence="2">Uncharacterized protein</fullName>
    </submittedName>
</protein>
<accession>A0A517TTK8</accession>
<dbReference type="KEGG" id="llh:I41_08700"/>